<name>A0A835LGI0_9MAGN</name>
<dbReference type="Proteomes" id="UP000631114">
    <property type="component" value="Unassembled WGS sequence"/>
</dbReference>
<dbReference type="InterPro" id="IPR036869">
    <property type="entry name" value="J_dom_sf"/>
</dbReference>
<dbReference type="PROSITE" id="PS50076">
    <property type="entry name" value="DNAJ_2"/>
    <property type="match status" value="1"/>
</dbReference>
<gene>
    <name evidence="2" type="ORF">IFM89_025666</name>
</gene>
<feature type="domain" description="J" evidence="1">
    <location>
        <begin position="1"/>
        <end position="74"/>
    </location>
</feature>
<dbReference type="SUPFAM" id="SSF46565">
    <property type="entry name" value="Chaperone J-domain"/>
    <property type="match status" value="1"/>
</dbReference>
<dbReference type="OrthoDB" id="10250354at2759"/>
<sequence>MASDIKKAYRRAALRHHRYLAGQILPRSENGNDGVWKEVAEEVHKDADRLFKMIGEAYAVISDPVKDLTIDDFLVFHCAPSMMMKRLGILRRTMYAAPPELQMFTAIPSREMAAGNNGRRCGGHIETNIRSGQKLLVQIGIFENNMEGSQVLKIASGYTALWFVCAAKR</sequence>
<comment type="caution">
    <text evidence="2">The sequence shown here is derived from an EMBL/GenBank/DDBJ whole genome shotgun (WGS) entry which is preliminary data.</text>
</comment>
<reference evidence="2 3" key="1">
    <citation type="submission" date="2020-10" db="EMBL/GenBank/DDBJ databases">
        <title>The Coptis chinensis genome and diversification of protoberbering-type alkaloids.</title>
        <authorList>
            <person name="Wang B."/>
            <person name="Shu S."/>
            <person name="Song C."/>
            <person name="Liu Y."/>
        </authorList>
    </citation>
    <scope>NUCLEOTIDE SEQUENCE [LARGE SCALE GENOMIC DNA]</scope>
    <source>
        <strain evidence="2">HL-2020</strain>
        <tissue evidence="2">Leaf</tissue>
    </source>
</reference>
<dbReference type="PANTHER" id="PTHR45181:SF4">
    <property type="entry name" value="HEAT SHOCK PROTEIN DNAJ WITH TETRATRICOPEPTIDE REPEAT-CONTAINING PROTEIN"/>
    <property type="match status" value="1"/>
</dbReference>
<evidence type="ECO:0000313" key="2">
    <source>
        <dbReference type="EMBL" id="KAF9593875.1"/>
    </source>
</evidence>
<dbReference type="SMART" id="SM00271">
    <property type="entry name" value="DnaJ"/>
    <property type="match status" value="1"/>
</dbReference>
<keyword evidence="3" id="KW-1185">Reference proteome</keyword>
<dbReference type="CDD" id="cd06257">
    <property type="entry name" value="DnaJ"/>
    <property type="match status" value="1"/>
</dbReference>
<evidence type="ECO:0000259" key="1">
    <source>
        <dbReference type="PROSITE" id="PS50076"/>
    </source>
</evidence>
<dbReference type="PANTHER" id="PTHR45181">
    <property type="entry name" value="HEAT SHOCK PROTEIN DNAJ WITH TETRATRICOPEPTIDE REPEAT-CONTAINING PROTEIN"/>
    <property type="match status" value="1"/>
</dbReference>
<accession>A0A835LGI0</accession>
<dbReference type="Gene3D" id="1.10.287.110">
    <property type="entry name" value="DnaJ domain"/>
    <property type="match status" value="1"/>
</dbReference>
<dbReference type="InterPro" id="IPR001623">
    <property type="entry name" value="DnaJ_domain"/>
</dbReference>
<dbReference type="EMBL" id="JADFTS010000008">
    <property type="protein sequence ID" value="KAF9593875.1"/>
    <property type="molecule type" value="Genomic_DNA"/>
</dbReference>
<protein>
    <recommendedName>
        <fullName evidence="1">J domain-containing protein</fullName>
    </recommendedName>
</protein>
<organism evidence="2 3">
    <name type="scientific">Coptis chinensis</name>
    <dbReference type="NCBI Taxonomy" id="261450"/>
    <lineage>
        <taxon>Eukaryota</taxon>
        <taxon>Viridiplantae</taxon>
        <taxon>Streptophyta</taxon>
        <taxon>Embryophyta</taxon>
        <taxon>Tracheophyta</taxon>
        <taxon>Spermatophyta</taxon>
        <taxon>Magnoliopsida</taxon>
        <taxon>Ranunculales</taxon>
        <taxon>Ranunculaceae</taxon>
        <taxon>Coptidoideae</taxon>
        <taxon>Coptis</taxon>
    </lineage>
</organism>
<dbReference type="AlphaFoldDB" id="A0A835LGI0"/>
<proteinExistence type="predicted"/>
<evidence type="ECO:0000313" key="3">
    <source>
        <dbReference type="Proteomes" id="UP000631114"/>
    </source>
</evidence>